<evidence type="ECO:0000256" key="1">
    <source>
        <dbReference type="ARBA" id="ARBA00006068"/>
    </source>
</evidence>
<feature type="region of interest" description="Disordered" evidence="2">
    <location>
        <begin position="212"/>
        <end position="258"/>
    </location>
</feature>
<feature type="compositionally biased region" description="Basic and acidic residues" evidence="2">
    <location>
        <begin position="24"/>
        <end position="51"/>
    </location>
</feature>
<feature type="domain" description="Cell envelope-related transcriptional attenuator" evidence="4">
    <location>
        <begin position="284"/>
        <end position="438"/>
    </location>
</feature>
<evidence type="ECO:0000256" key="2">
    <source>
        <dbReference type="SAM" id="MobiDB-lite"/>
    </source>
</evidence>
<feature type="compositionally biased region" description="Basic and acidic residues" evidence="2">
    <location>
        <begin position="212"/>
        <end position="234"/>
    </location>
</feature>
<dbReference type="Gene3D" id="3.40.630.190">
    <property type="entry name" value="LCP protein"/>
    <property type="match status" value="1"/>
</dbReference>
<comment type="similarity">
    <text evidence="1">Belongs to the LytR/CpsA/Psr (LCP) family.</text>
</comment>
<keyword evidence="6" id="KW-1185">Reference proteome</keyword>
<evidence type="ECO:0000313" key="6">
    <source>
        <dbReference type="Proteomes" id="UP001482186"/>
    </source>
</evidence>
<feature type="transmembrane region" description="Helical" evidence="3">
    <location>
        <begin position="134"/>
        <end position="158"/>
    </location>
</feature>
<dbReference type="EMBL" id="JBBNFM010000005">
    <property type="protein sequence ID" value="MEQ2454139.1"/>
    <property type="molecule type" value="Genomic_DNA"/>
</dbReference>
<evidence type="ECO:0000256" key="3">
    <source>
        <dbReference type="SAM" id="Phobius"/>
    </source>
</evidence>
<evidence type="ECO:0000313" key="5">
    <source>
        <dbReference type="EMBL" id="MEQ2454139.1"/>
    </source>
</evidence>
<accession>A0ABV1EHU3</accession>
<reference evidence="5 6" key="1">
    <citation type="submission" date="2024-04" db="EMBL/GenBank/DDBJ databases">
        <title>Human intestinal bacterial collection.</title>
        <authorList>
            <person name="Pauvert C."/>
            <person name="Hitch T.C.A."/>
            <person name="Clavel T."/>
        </authorList>
    </citation>
    <scope>NUCLEOTIDE SEQUENCE [LARGE SCALE GENOMIC DNA]</scope>
    <source>
        <strain evidence="5 6">CLA-AA-H141</strain>
    </source>
</reference>
<dbReference type="Proteomes" id="UP001482186">
    <property type="component" value="Unassembled WGS sequence"/>
</dbReference>
<dbReference type="InterPro" id="IPR050922">
    <property type="entry name" value="LytR/CpsA/Psr_CW_biosynth"/>
</dbReference>
<comment type="caution">
    <text evidence="5">The sequence shown here is derived from an EMBL/GenBank/DDBJ whole genome shotgun (WGS) entry which is preliminary data.</text>
</comment>
<dbReference type="RefSeq" id="WP_349116012.1">
    <property type="nucleotide sequence ID" value="NZ_JBBNFM010000005.1"/>
</dbReference>
<organism evidence="5 6">
    <name type="scientific">Coprococcus ammoniilyticus</name>
    <dbReference type="NCBI Taxonomy" id="2981785"/>
    <lineage>
        <taxon>Bacteria</taxon>
        <taxon>Bacillati</taxon>
        <taxon>Bacillota</taxon>
        <taxon>Clostridia</taxon>
        <taxon>Lachnospirales</taxon>
        <taxon>Lachnospiraceae</taxon>
        <taxon>Coprococcus</taxon>
    </lineage>
</organism>
<evidence type="ECO:0000259" key="4">
    <source>
        <dbReference type="Pfam" id="PF03816"/>
    </source>
</evidence>
<proteinExistence type="inferred from homology"/>
<name>A0ABV1EHU3_9FIRM</name>
<sequence>MEDLFDEKLLEAIRLAEALQDGQSEEKESEGKKTEVKQETENSRPVSRTEEPAAAPVPQTGEEAVDQLIKEIVQETQEEIAAEGIQTEDIRKEFFQKKAEKAKREKKKLDPELESRPVHAPKKLKDPWSLRKKICVILLVVILVVTGIPAGIFARMYMNGKNRLAENAQGEKVSFHTDGSSSTAITYKGKNYVYNTDSVSILVFGVDNSEYVPKEPEKNEEPKTTEAATEETKSKKSKKSKKKSKKASEDTESTTEADLRDRDDALTYSDANGSEYVRYGGRIDLCFLMVFDLRNDKLHVININRDSMTDVDIKTIEGKTALTDRMQIGLAYGYGDGEIISCENFTHAVSGLMYNLPINGYVALDMDAMADINDVLSGVTLTARDTISENVFEKDVVTLQGNDAYRYLEKMDTVTDAVGEHGRRMERQSQYLAGWLERFEQCYSDDKGIIKKVYEAASPYLQTNLDRDACLYLFSRMRGMDIAVAEKDIQKLPGTYERPAHFDEYQVDTGSLVEEMLDIFYIPTS</sequence>
<dbReference type="PANTHER" id="PTHR33392:SF6">
    <property type="entry name" value="POLYISOPRENYL-TEICHOIC ACID--PEPTIDOGLYCAN TEICHOIC ACID TRANSFERASE TAGU"/>
    <property type="match status" value="1"/>
</dbReference>
<dbReference type="InterPro" id="IPR004474">
    <property type="entry name" value="LytR_CpsA_psr"/>
</dbReference>
<dbReference type="PANTHER" id="PTHR33392">
    <property type="entry name" value="POLYISOPRENYL-TEICHOIC ACID--PEPTIDOGLYCAN TEICHOIC ACID TRANSFERASE TAGU"/>
    <property type="match status" value="1"/>
</dbReference>
<feature type="region of interest" description="Disordered" evidence="2">
    <location>
        <begin position="20"/>
        <end position="61"/>
    </location>
</feature>
<feature type="compositionally biased region" description="Basic residues" evidence="2">
    <location>
        <begin position="235"/>
        <end position="245"/>
    </location>
</feature>
<protein>
    <submittedName>
        <fullName evidence="5">LCP family protein</fullName>
    </submittedName>
</protein>
<keyword evidence="3" id="KW-1133">Transmembrane helix</keyword>
<gene>
    <name evidence="5" type="ORF">AAAT04_08825</name>
</gene>
<dbReference type="Pfam" id="PF03816">
    <property type="entry name" value="LytR_cpsA_psr"/>
    <property type="match status" value="1"/>
</dbReference>
<keyword evidence="3" id="KW-0472">Membrane</keyword>
<keyword evidence="3" id="KW-0812">Transmembrane</keyword>